<accession>A0ABN2F325</accession>
<feature type="domain" description="Nudix hydrolase" evidence="4">
    <location>
        <begin position="39"/>
        <end position="165"/>
    </location>
</feature>
<dbReference type="SUPFAM" id="SSF55811">
    <property type="entry name" value="Nudix"/>
    <property type="match status" value="1"/>
</dbReference>
<evidence type="ECO:0000256" key="3">
    <source>
        <dbReference type="RuleBase" id="RU003476"/>
    </source>
</evidence>
<dbReference type="PANTHER" id="PTHR43736:SF1">
    <property type="entry name" value="DIHYDRONEOPTERIN TRIPHOSPHATE DIPHOSPHATASE"/>
    <property type="match status" value="1"/>
</dbReference>
<protein>
    <submittedName>
        <fullName evidence="5">NUDIX domain-containing protein</fullName>
    </submittedName>
</protein>
<evidence type="ECO:0000313" key="5">
    <source>
        <dbReference type="EMBL" id="GAA1628440.1"/>
    </source>
</evidence>
<dbReference type="Proteomes" id="UP001501319">
    <property type="component" value="Unassembled WGS sequence"/>
</dbReference>
<dbReference type="PRINTS" id="PR00502">
    <property type="entry name" value="NUDIXFAMILY"/>
</dbReference>
<dbReference type="InterPro" id="IPR000086">
    <property type="entry name" value="NUDIX_hydrolase_dom"/>
</dbReference>
<keyword evidence="2 3" id="KW-0378">Hydrolase</keyword>
<organism evidence="5 6">
    <name type="scientific">Kribbella alba</name>
    <dbReference type="NCBI Taxonomy" id="190197"/>
    <lineage>
        <taxon>Bacteria</taxon>
        <taxon>Bacillati</taxon>
        <taxon>Actinomycetota</taxon>
        <taxon>Actinomycetes</taxon>
        <taxon>Propionibacteriales</taxon>
        <taxon>Kribbellaceae</taxon>
        <taxon>Kribbella</taxon>
    </lineage>
</organism>
<evidence type="ECO:0000256" key="1">
    <source>
        <dbReference type="ARBA" id="ARBA00005582"/>
    </source>
</evidence>
<evidence type="ECO:0000259" key="4">
    <source>
        <dbReference type="PROSITE" id="PS51462"/>
    </source>
</evidence>
<dbReference type="PROSITE" id="PS51462">
    <property type="entry name" value="NUDIX"/>
    <property type="match status" value="1"/>
</dbReference>
<sequence length="169" mass="18489">MGVQVDAHERSGSLLWTTVSSDAIREYPQRLTVLHMEELRVDCVGALVYDDERRLLVVRRANQPGRGLWAIPGGRVEPGEDDPTAVAREVAEETGLEVQVGELVGEVERDGPNGQLYVIRDYQAEAISGVLEAGDDASDAKFVSREEFDNLPTTTLLASTLAQWNALPS</sequence>
<dbReference type="PROSITE" id="PS00893">
    <property type="entry name" value="NUDIX_BOX"/>
    <property type="match status" value="1"/>
</dbReference>
<dbReference type="EMBL" id="BAAANE010000004">
    <property type="protein sequence ID" value="GAA1628440.1"/>
    <property type="molecule type" value="Genomic_DNA"/>
</dbReference>
<comment type="similarity">
    <text evidence="1 3">Belongs to the Nudix hydrolase family.</text>
</comment>
<dbReference type="CDD" id="cd04673">
    <property type="entry name" value="NUDIX_ADPRase"/>
    <property type="match status" value="1"/>
</dbReference>
<dbReference type="InterPro" id="IPR020476">
    <property type="entry name" value="Nudix_hydrolase"/>
</dbReference>
<comment type="caution">
    <text evidence="5">The sequence shown here is derived from an EMBL/GenBank/DDBJ whole genome shotgun (WGS) entry which is preliminary data.</text>
</comment>
<dbReference type="PANTHER" id="PTHR43736">
    <property type="entry name" value="ADP-RIBOSE PYROPHOSPHATASE"/>
    <property type="match status" value="1"/>
</dbReference>
<dbReference type="InterPro" id="IPR015797">
    <property type="entry name" value="NUDIX_hydrolase-like_dom_sf"/>
</dbReference>
<proteinExistence type="inferred from homology"/>
<dbReference type="Gene3D" id="3.90.79.10">
    <property type="entry name" value="Nucleoside Triphosphate Pyrophosphohydrolase"/>
    <property type="match status" value="1"/>
</dbReference>
<gene>
    <name evidence="5" type="ORF">GCM10009744_15420</name>
</gene>
<name>A0ABN2F325_9ACTN</name>
<dbReference type="InterPro" id="IPR020084">
    <property type="entry name" value="NUDIX_hydrolase_CS"/>
</dbReference>
<dbReference type="Pfam" id="PF00293">
    <property type="entry name" value="NUDIX"/>
    <property type="match status" value="1"/>
</dbReference>
<evidence type="ECO:0000313" key="6">
    <source>
        <dbReference type="Proteomes" id="UP001501319"/>
    </source>
</evidence>
<evidence type="ECO:0000256" key="2">
    <source>
        <dbReference type="ARBA" id="ARBA00022801"/>
    </source>
</evidence>
<keyword evidence="6" id="KW-1185">Reference proteome</keyword>
<reference evidence="5 6" key="1">
    <citation type="journal article" date="2019" name="Int. J. Syst. Evol. Microbiol.">
        <title>The Global Catalogue of Microorganisms (GCM) 10K type strain sequencing project: providing services to taxonomists for standard genome sequencing and annotation.</title>
        <authorList>
            <consortium name="The Broad Institute Genomics Platform"/>
            <consortium name="The Broad Institute Genome Sequencing Center for Infectious Disease"/>
            <person name="Wu L."/>
            <person name="Ma J."/>
        </authorList>
    </citation>
    <scope>NUCLEOTIDE SEQUENCE [LARGE SCALE GENOMIC DNA]</scope>
    <source>
        <strain evidence="5 6">JCM 14306</strain>
    </source>
</reference>